<comment type="caution">
    <text evidence="12">The sequence shown here is derived from an EMBL/GenBank/DDBJ whole genome shotgun (WGS) entry which is preliminary data.</text>
</comment>
<keyword evidence="4 10" id="KW-1003">Cell membrane</keyword>
<proteinExistence type="inferred from homology"/>
<feature type="transmembrane region" description="Helical" evidence="9">
    <location>
        <begin position="197"/>
        <end position="217"/>
    </location>
</feature>
<evidence type="ECO:0000256" key="10">
    <source>
        <dbReference type="RuleBase" id="RU365097"/>
    </source>
</evidence>
<dbReference type="STRING" id="1850517.A8708_12935"/>
<comment type="similarity">
    <text evidence="2 10">Belongs to the binding-protein-dependent transport system permease family. CysTW subfamily.</text>
</comment>
<keyword evidence="13" id="KW-1185">Reference proteome</keyword>
<name>A0A197ZZC9_9BACL</name>
<evidence type="ECO:0000313" key="12">
    <source>
        <dbReference type="EMBL" id="OAS14300.1"/>
    </source>
</evidence>
<dbReference type="InterPro" id="IPR000515">
    <property type="entry name" value="MetI-like"/>
</dbReference>
<dbReference type="PANTHER" id="PTHR30183">
    <property type="entry name" value="MOLYBDENUM TRANSPORT SYSTEM PERMEASE PROTEIN MODB"/>
    <property type="match status" value="1"/>
</dbReference>
<reference evidence="12 13" key="1">
    <citation type="submission" date="2016-05" db="EMBL/GenBank/DDBJ databases">
        <title>Paenibacillus sp. 1ZS3-15 nov., isolated from the rhizosphere soil.</title>
        <authorList>
            <person name="Zhang X.X."/>
            <person name="Zhang J."/>
        </authorList>
    </citation>
    <scope>NUCLEOTIDE SEQUENCE [LARGE SCALE GENOMIC DNA]</scope>
    <source>
        <strain evidence="12 13">1ZS3-15</strain>
    </source>
</reference>
<gene>
    <name evidence="12" type="ORF">A8708_12935</name>
</gene>
<feature type="transmembrane region" description="Helical" evidence="9">
    <location>
        <begin position="48"/>
        <end position="71"/>
    </location>
</feature>
<accession>A0A197ZZC9</accession>
<keyword evidence="7 9" id="KW-1133">Transmembrane helix</keyword>
<evidence type="ECO:0000259" key="11">
    <source>
        <dbReference type="PROSITE" id="PS50928"/>
    </source>
</evidence>
<dbReference type="Proteomes" id="UP000078454">
    <property type="component" value="Unassembled WGS sequence"/>
</dbReference>
<evidence type="ECO:0000256" key="6">
    <source>
        <dbReference type="ARBA" id="ARBA00022692"/>
    </source>
</evidence>
<dbReference type="Gene3D" id="1.10.3720.10">
    <property type="entry name" value="MetI-like"/>
    <property type="match status" value="1"/>
</dbReference>
<dbReference type="PANTHER" id="PTHR30183:SF3">
    <property type="entry name" value="MOLYBDENUM TRANSPORT SYSTEM PERMEASE PROTEIN MODB"/>
    <property type="match status" value="1"/>
</dbReference>
<dbReference type="OrthoDB" id="9795403at2"/>
<dbReference type="CDD" id="cd06261">
    <property type="entry name" value="TM_PBP2"/>
    <property type="match status" value="1"/>
</dbReference>
<evidence type="ECO:0000256" key="9">
    <source>
        <dbReference type="RuleBase" id="RU363032"/>
    </source>
</evidence>
<comment type="function">
    <text evidence="10">Part of the binding-protein-dependent transport system for molybdenum; probably responsible for the translocation of the substrate across the membrane.</text>
</comment>
<dbReference type="PROSITE" id="PS50928">
    <property type="entry name" value="ABC_TM1"/>
    <property type="match status" value="1"/>
</dbReference>
<organism evidence="12 13">
    <name type="scientific">Paenibacillus oryzisoli</name>
    <dbReference type="NCBI Taxonomy" id="1850517"/>
    <lineage>
        <taxon>Bacteria</taxon>
        <taxon>Bacillati</taxon>
        <taxon>Bacillota</taxon>
        <taxon>Bacilli</taxon>
        <taxon>Bacillales</taxon>
        <taxon>Paenibacillaceae</taxon>
        <taxon>Paenibacillus</taxon>
    </lineage>
</organism>
<keyword evidence="3 9" id="KW-0813">Transport</keyword>
<dbReference type="GO" id="GO:0015098">
    <property type="term" value="F:molybdate ion transmembrane transporter activity"/>
    <property type="evidence" value="ECO:0007669"/>
    <property type="project" value="UniProtKB-UniRule"/>
</dbReference>
<evidence type="ECO:0000313" key="13">
    <source>
        <dbReference type="Proteomes" id="UP000078454"/>
    </source>
</evidence>
<keyword evidence="5 10" id="KW-0500">Molybdenum</keyword>
<dbReference type="EMBL" id="LYPB01000090">
    <property type="protein sequence ID" value="OAS14300.1"/>
    <property type="molecule type" value="Genomic_DNA"/>
</dbReference>
<evidence type="ECO:0000256" key="4">
    <source>
        <dbReference type="ARBA" id="ARBA00022475"/>
    </source>
</evidence>
<dbReference type="SUPFAM" id="SSF161098">
    <property type="entry name" value="MetI-like"/>
    <property type="match status" value="1"/>
</dbReference>
<feature type="transmembrane region" description="Helical" evidence="9">
    <location>
        <begin position="154"/>
        <end position="177"/>
    </location>
</feature>
<keyword evidence="8 9" id="KW-0472">Membrane</keyword>
<dbReference type="NCBIfam" id="TIGR02141">
    <property type="entry name" value="modB_ABC"/>
    <property type="match status" value="1"/>
</dbReference>
<protein>
    <recommendedName>
        <fullName evidence="10">Molybdenum transport system permease</fullName>
    </recommendedName>
</protein>
<dbReference type="GO" id="GO:0005886">
    <property type="term" value="C:plasma membrane"/>
    <property type="evidence" value="ECO:0007669"/>
    <property type="project" value="UniProtKB-SubCell"/>
</dbReference>
<dbReference type="Pfam" id="PF00528">
    <property type="entry name" value="BPD_transp_1"/>
    <property type="match status" value="1"/>
</dbReference>
<evidence type="ECO:0000256" key="1">
    <source>
        <dbReference type="ARBA" id="ARBA00004651"/>
    </source>
</evidence>
<feature type="transmembrane region" description="Helical" evidence="9">
    <location>
        <begin position="15"/>
        <end position="36"/>
    </location>
</feature>
<keyword evidence="6 9" id="KW-0812">Transmembrane</keyword>
<dbReference type="InterPro" id="IPR011867">
    <property type="entry name" value="ModB_ABC"/>
</dbReference>
<evidence type="ECO:0000256" key="7">
    <source>
        <dbReference type="ARBA" id="ARBA00022989"/>
    </source>
</evidence>
<feature type="domain" description="ABC transmembrane type-1" evidence="11">
    <location>
        <begin position="13"/>
        <end position="217"/>
    </location>
</feature>
<dbReference type="AlphaFoldDB" id="A0A197ZZC9"/>
<sequence>MDAITWSEFVSPIMLSLKVALVASIFVLALGGYAAWLMNRKSFRGKSLIETAFMLPLVLPPTVVGFILLVMLGKKSWIGTVMDTLFHQSIIFTWGAAVIASIVVAFPLVYQTMKTGFASVKADLEYAARSAGANEWQVLWYITLPLAWRSVRAAYILGFARGLGEFGATLMIAGNIPHRTQTLPTAIYIAVEAGNHTLAWCWAGAIIAISFGFLLLANRRDRGEE</sequence>
<evidence type="ECO:0000256" key="5">
    <source>
        <dbReference type="ARBA" id="ARBA00022505"/>
    </source>
</evidence>
<evidence type="ECO:0000256" key="3">
    <source>
        <dbReference type="ARBA" id="ARBA00022448"/>
    </source>
</evidence>
<comment type="subcellular location">
    <subcellularLocation>
        <location evidence="1 9">Cell membrane</location>
        <topology evidence="1 9">Multi-pass membrane protein</topology>
    </subcellularLocation>
</comment>
<feature type="transmembrane region" description="Helical" evidence="9">
    <location>
        <begin position="91"/>
        <end position="110"/>
    </location>
</feature>
<evidence type="ECO:0000256" key="2">
    <source>
        <dbReference type="ARBA" id="ARBA00007069"/>
    </source>
</evidence>
<evidence type="ECO:0000256" key="8">
    <source>
        <dbReference type="ARBA" id="ARBA00023136"/>
    </source>
</evidence>
<dbReference type="InterPro" id="IPR035906">
    <property type="entry name" value="MetI-like_sf"/>
</dbReference>